<sequence>MVVVALRAWSRLKNCIPAVLQVQLHYTPRTPSWVNYNTPTPSTPSLCPSSSSSNFLLLIVLAPILADRLIAAPRPSPSPSFAPAIMAHRDTAPYAAQDPKEIGALVQSLEAHTGKKGKGGFSVKKHTFTLPSGRTVDSWKMNDWDYKKANLPTYARGLFTYETRAGQREIAVRGYDKFFNHGEVRKTEWANVERHTRGPYELSVKENGCIIFVAGLDDDTLLVCSKHSTGARGDVELSHACAGERWVERHLATVGKRKEDLARTLRAMNATLVAELCDDDFEEHVLAYTADQAGLYVHGLNLNLPDFATYPGHLVDKFADTWGMKKVVYVMEDDIRQVKTFLDKVAETGNYNGRDTEGFVIRCQAQDSDGGPFVDWFFKYKFEEPYLMYRQWRECTRALISGKPPRYKKHEAITKEYLDFARRKFVQNPGLAKDYNANHGIIKLRDEFLAFRGTTGAEIIRQELEQGPIESKRATRNIVMVPIATIGCGKTTLALALVKLFGWGHYQNDNVKAKKGRGQIFADTISSLLVTNPVVIADRNNHQKRERDQIITDISRTVPDARFVALHYVHDRSNYDNIREATRKRVLDRGDNHQTIQAGSKGPGEIIEIMEGFMHRFQPVDPSDAPDDAFDLVINLDPTVNSRENLEVIIGQMFETYPALFEGKDMPTDSDMDSAIEWALNDYRPDFKMDLSRGGGGSKGSQNFNDNQIRQNMQRGDNSNIRKQPQAEARPKKAPRMEYFSVRLNTQRVSSILDSLFNDKNAETARMYRQLKQTRRIQNEFHVTLMHRASAPDNQAYWDKLLKLHEASQQTATTNGSWDPELGQCGVHMERLIWDDRIMCFVIRLNGSKTLQVAREGGSTTEEIVFESVNPVAHVTVGTADQSIKPKESNDLLQRWLNEGSGGQTGIGEIAVKGNVMLEGSVRGVLGRM</sequence>
<dbReference type="FunFam" id="3.40.50.300:FF:001690">
    <property type="entry name" value="tRNA ligase"/>
    <property type="match status" value="1"/>
</dbReference>
<evidence type="ECO:0000313" key="6">
    <source>
        <dbReference type="Proteomes" id="UP000813461"/>
    </source>
</evidence>
<dbReference type="AlphaFoldDB" id="A0A8K0RI44"/>
<organism evidence="5 6">
    <name type="scientific">Paraphoma chrysanthemicola</name>
    <dbReference type="NCBI Taxonomy" id="798071"/>
    <lineage>
        <taxon>Eukaryota</taxon>
        <taxon>Fungi</taxon>
        <taxon>Dikarya</taxon>
        <taxon>Ascomycota</taxon>
        <taxon>Pezizomycotina</taxon>
        <taxon>Dothideomycetes</taxon>
        <taxon>Pleosporomycetidae</taxon>
        <taxon>Pleosporales</taxon>
        <taxon>Pleosporineae</taxon>
        <taxon>Phaeosphaeriaceae</taxon>
        <taxon>Paraphoma</taxon>
    </lineage>
</organism>
<name>A0A8K0RI44_9PLEO</name>
<evidence type="ECO:0000259" key="3">
    <source>
        <dbReference type="Pfam" id="PF08303"/>
    </source>
</evidence>
<dbReference type="Proteomes" id="UP000813461">
    <property type="component" value="Unassembled WGS sequence"/>
</dbReference>
<feature type="compositionally biased region" description="Polar residues" evidence="1">
    <location>
        <begin position="713"/>
        <end position="723"/>
    </location>
</feature>
<protein>
    <submittedName>
        <fullName evidence="5">tRNA ligase-like protein</fullName>
    </submittedName>
</protein>
<dbReference type="InterPro" id="IPR027417">
    <property type="entry name" value="P-loop_NTPase"/>
</dbReference>
<evidence type="ECO:0000313" key="5">
    <source>
        <dbReference type="EMBL" id="KAH7095420.1"/>
    </source>
</evidence>
<evidence type="ECO:0000259" key="4">
    <source>
        <dbReference type="Pfam" id="PF09511"/>
    </source>
</evidence>
<dbReference type="GO" id="GO:0006388">
    <property type="term" value="P:tRNA splicing, via endonucleolytic cleavage and ligation"/>
    <property type="evidence" value="ECO:0007669"/>
    <property type="project" value="InterPro"/>
</dbReference>
<dbReference type="InterPro" id="IPR015965">
    <property type="entry name" value="tRNA_lig_PDEase"/>
</dbReference>
<dbReference type="SUPFAM" id="SSF52540">
    <property type="entry name" value="P-loop containing nucleoside triphosphate hydrolases"/>
    <property type="match status" value="1"/>
</dbReference>
<dbReference type="GO" id="GO:0003972">
    <property type="term" value="F:RNA ligase (ATP) activity"/>
    <property type="evidence" value="ECO:0007669"/>
    <property type="project" value="InterPro"/>
</dbReference>
<gene>
    <name evidence="5" type="ORF">FB567DRAFT_512586</name>
</gene>
<evidence type="ECO:0000256" key="1">
    <source>
        <dbReference type="SAM" id="MobiDB-lite"/>
    </source>
</evidence>
<proteinExistence type="predicted"/>
<feature type="domain" description="T4 RNA ligase 1-like N-terminal" evidence="4">
    <location>
        <begin position="154"/>
        <end position="387"/>
    </location>
</feature>
<keyword evidence="6" id="KW-1185">Reference proteome</keyword>
<dbReference type="InterPro" id="IPR015966">
    <property type="entry name" value="tRNA_lig_kin_fungi"/>
</dbReference>
<dbReference type="GO" id="GO:0005634">
    <property type="term" value="C:nucleus"/>
    <property type="evidence" value="ECO:0007669"/>
    <property type="project" value="TreeGrafter"/>
</dbReference>
<keyword evidence="5" id="KW-0436">Ligase</keyword>
<dbReference type="Pfam" id="PF08302">
    <property type="entry name" value="tRNA_lig_CPD"/>
    <property type="match status" value="1"/>
</dbReference>
<accession>A0A8K0RI44</accession>
<feature type="region of interest" description="Disordered" evidence="1">
    <location>
        <begin position="713"/>
        <end position="734"/>
    </location>
</feature>
<dbReference type="PANTHER" id="PTHR32004">
    <property type="entry name" value="TRNA LIGASE"/>
    <property type="match status" value="1"/>
</dbReference>
<dbReference type="OrthoDB" id="276239at2759"/>
<comment type="caution">
    <text evidence="5">The sequence shown here is derived from an EMBL/GenBank/DDBJ whole genome shotgun (WGS) entry which is preliminary data.</text>
</comment>
<dbReference type="Gene3D" id="3.40.50.300">
    <property type="entry name" value="P-loop containing nucleotide triphosphate hydrolases"/>
    <property type="match status" value="1"/>
</dbReference>
<evidence type="ECO:0000259" key="2">
    <source>
        <dbReference type="Pfam" id="PF08302"/>
    </source>
</evidence>
<feature type="domain" description="tRNA ligase phosphodiesterase" evidence="2">
    <location>
        <begin position="642"/>
        <end position="926"/>
    </location>
</feature>
<dbReference type="Pfam" id="PF08303">
    <property type="entry name" value="tRNA_lig_kinase"/>
    <property type="match status" value="1"/>
</dbReference>
<dbReference type="InterPro" id="IPR019039">
    <property type="entry name" value="T4-Rnl1-like_N"/>
</dbReference>
<dbReference type="Pfam" id="PF09511">
    <property type="entry name" value="RNA_lig_T4_1"/>
    <property type="match status" value="1"/>
</dbReference>
<feature type="domain" description="tRNA ligase kinase" evidence="3">
    <location>
        <begin position="479"/>
        <end position="638"/>
    </location>
</feature>
<dbReference type="GO" id="GO:0005524">
    <property type="term" value="F:ATP binding"/>
    <property type="evidence" value="ECO:0007669"/>
    <property type="project" value="InterPro"/>
</dbReference>
<dbReference type="EMBL" id="JAGMVJ010000001">
    <property type="protein sequence ID" value="KAH7095420.1"/>
    <property type="molecule type" value="Genomic_DNA"/>
</dbReference>
<reference evidence="5" key="1">
    <citation type="journal article" date="2021" name="Nat. Commun.">
        <title>Genetic determinants of endophytism in the Arabidopsis root mycobiome.</title>
        <authorList>
            <person name="Mesny F."/>
            <person name="Miyauchi S."/>
            <person name="Thiergart T."/>
            <person name="Pickel B."/>
            <person name="Atanasova L."/>
            <person name="Karlsson M."/>
            <person name="Huettel B."/>
            <person name="Barry K.W."/>
            <person name="Haridas S."/>
            <person name="Chen C."/>
            <person name="Bauer D."/>
            <person name="Andreopoulos W."/>
            <person name="Pangilinan J."/>
            <person name="LaButti K."/>
            <person name="Riley R."/>
            <person name="Lipzen A."/>
            <person name="Clum A."/>
            <person name="Drula E."/>
            <person name="Henrissat B."/>
            <person name="Kohler A."/>
            <person name="Grigoriev I.V."/>
            <person name="Martin F.M."/>
            <person name="Hacquard S."/>
        </authorList>
    </citation>
    <scope>NUCLEOTIDE SEQUENCE</scope>
    <source>
        <strain evidence="5">MPI-SDFR-AT-0120</strain>
    </source>
</reference>
<dbReference type="PANTHER" id="PTHR32004:SF1">
    <property type="entry name" value="TRNA LIGASE"/>
    <property type="match status" value="1"/>
</dbReference>